<sequence>MSAEDTGAEGRRTPRQHVDVLVPVINAMTRRALGLTRDISRGGMKVQVAAPLVDHALYQVQVELQLGDRRLPVEGGMQVIHQERLPDGSILAGVRFIHLDAANRQRLVEWLAAADAPTR</sequence>
<accession>A0ABS9HQD5</accession>
<keyword evidence="3" id="KW-1185">Reference proteome</keyword>
<proteinExistence type="predicted"/>
<evidence type="ECO:0000313" key="2">
    <source>
        <dbReference type="EMBL" id="MCF7220721.1"/>
    </source>
</evidence>
<dbReference type="EMBL" id="JAKJPO010000001">
    <property type="protein sequence ID" value="MCF7220721.1"/>
    <property type="molecule type" value="Genomic_DNA"/>
</dbReference>
<reference evidence="2 3" key="2">
    <citation type="submission" date="2022-01" db="EMBL/GenBank/DDBJ databases">
        <title>Lysobacter chinensis sp. nov., a bacterium isolated from cow dung compost.</title>
        <authorList>
            <person name="Liu Y."/>
        </authorList>
    </citation>
    <scope>NUCLEOTIDE SEQUENCE [LARGE SCALE GENOMIC DNA]</scope>
    <source>
        <strain evidence="2 3">TLK-CK17</strain>
    </source>
</reference>
<name>A0ABS9HQD5_9GAMM</name>
<reference evidence="2 3" key="3">
    <citation type="submission" date="2022-01" db="EMBL/GenBank/DDBJ databases">
        <authorList>
            <person name="Zhou L.Y."/>
        </authorList>
    </citation>
    <scope>NUCLEOTIDE SEQUENCE [LARGE SCALE GENOMIC DNA]</scope>
    <source>
        <strain evidence="2 3">TLK-CK17</strain>
    </source>
</reference>
<comment type="caution">
    <text evidence="2">The sequence shown here is derived from an EMBL/GenBank/DDBJ whole genome shotgun (WGS) entry which is preliminary data.</text>
</comment>
<dbReference type="Proteomes" id="UP001430796">
    <property type="component" value="Unassembled WGS sequence"/>
</dbReference>
<dbReference type="Pfam" id="PF07238">
    <property type="entry name" value="PilZ"/>
    <property type="match status" value="1"/>
</dbReference>
<dbReference type="SUPFAM" id="SSF141371">
    <property type="entry name" value="PilZ domain-like"/>
    <property type="match status" value="1"/>
</dbReference>
<reference evidence="3" key="1">
    <citation type="submission" date="2022-01" db="EMBL/GenBank/DDBJ databases">
        <title>Lysobacter chinensis sp. nov., a bacterium isolated from cow dung compost.</title>
        <authorList>
            <person name="Zhou L.Y."/>
        </authorList>
    </citation>
    <scope>NUCLEOTIDE SEQUENCE [LARGE SCALE GENOMIC DNA]</scope>
    <source>
        <strain evidence="3">TLK-CK17</strain>
    </source>
</reference>
<gene>
    <name evidence="2" type="ORF">L3V18_02795</name>
</gene>
<evidence type="ECO:0000259" key="1">
    <source>
        <dbReference type="Pfam" id="PF07238"/>
    </source>
</evidence>
<dbReference type="Gene3D" id="2.40.10.220">
    <property type="entry name" value="predicted glycosyltransferase like domains"/>
    <property type="match status" value="1"/>
</dbReference>
<evidence type="ECO:0000313" key="3">
    <source>
        <dbReference type="Proteomes" id="UP001430796"/>
    </source>
</evidence>
<protein>
    <submittedName>
        <fullName evidence="2">PilZ domain-containing protein</fullName>
    </submittedName>
</protein>
<dbReference type="RefSeq" id="WP_237053072.1">
    <property type="nucleotide sequence ID" value="NZ_JAKJPO010000001.1"/>
</dbReference>
<dbReference type="InterPro" id="IPR009875">
    <property type="entry name" value="PilZ_domain"/>
</dbReference>
<organism evidence="2 3">
    <name type="scientific">Marilutibacter chinensis</name>
    <dbReference type="NCBI Taxonomy" id="2912247"/>
    <lineage>
        <taxon>Bacteria</taxon>
        <taxon>Pseudomonadati</taxon>
        <taxon>Pseudomonadota</taxon>
        <taxon>Gammaproteobacteria</taxon>
        <taxon>Lysobacterales</taxon>
        <taxon>Lysobacteraceae</taxon>
        <taxon>Marilutibacter</taxon>
    </lineage>
</organism>
<feature type="domain" description="PilZ" evidence="1">
    <location>
        <begin position="11"/>
        <end position="112"/>
    </location>
</feature>